<comment type="caution">
    <text evidence="1">The sequence shown here is derived from an EMBL/GenBank/DDBJ whole genome shotgun (WGS) entry which is preliminary data.</text>
</comment>
<organism evidence="1 2">
    <name type="scientific">Aporhodopirellula rubra</name>
    <dbReference type="NCBI Taxonomy" id="980271"/>
    <lineage>
        <taxon>Bacteria</taxon>
        <taxon>Pseudomonadati</taxon>
        <taxon>Planctomycetota</taxon>
        <taxon>Planctomycetia</taxon>
        <taxon>Pirellulales</taxon>
        <taxon>Pirellulaceae</taxon>
        <taxon>Aporhodopirellula</taxon>
    </lineage>
</organism>
<evidence type="ECO:0000313" key="2">
    <source>
        <dbReference type="Proteomes" id="UP000536179"/>
    </source>
</evidence>
<evidence type="ECO:0000313" key="1">
    <source>
        <dbReference type="EMBL" id="MBB3205777.1"/>
    </source>
</evidence>
<dbReference type="AlphaFoldDB" id="A0A7W5H3Y7"/>
<protein>
    <recommendedName>
        <fullName evidence="3">Glycosyl transferases group 1</fullName>
    </recommendedName>
</protein>
<accession>A0A7W5H3Y7</accession>
<dbReference type="Proteomes" id="UP000536179">
    <property type="component" value="Unassembled WGS sequence"/>
</dbReference>
<evidence type="ECO:0008006" key="3">
    <source>
        <dbReference type="Google" id="ProtNLM"/>
    </source>
</evidence>
<name>A0A7W5H3Y7_9BACT</name>
<dbReference type="SUPFAM" id="SSF53756">
    <property type="entry name" value="UDP-Glycosyltransferase/glycogen phosphorylase"/>
    <property type="match status" value="1"/>
</dbReference>
<gene>
    <name evidence="1" type="ORF">FHS27_001581</name>
</gene>
<sequence length="325" mass="37276">MTELPANIEQHRRLRCPFQMRWTHHRSGWPVVQAVIADRMSHPSGPTLFFGELEDALFQTGPFDAPWIGVVHQTFHAPAHIPRIYGGRSDLDYLLNHHSYLSSSMPHCRGIFTLSQHVAEQLTNHLDVPIAVLRLPTESSVSQFSFEQFKNARHKRIVQLGSWLRKFYPIYDLPIKGYKRLWLAGGNFSHRRATKLEGMRKRRFVRVSSPARITDAAYDEILSSSIAIVGLWESNANNSIVECIARGTPVLTNPLPAVKEYLGDDYPFYFDSLDQAAAKLADDGLIRETAAYLQQRQQHLWSTERFIREFTESDIYRSLPQSSDN</sequence>
<proteinExistence type="predicted"/>
<dbReference type="EMBL" id="JACHXU010000004">
    <property type="protein sequence ID" value="MBB3205777.1"/>
    <property type="molecule type" value="Genomic_DNA"/>
</dbReference>
<reference evidence="1 2" key="1">
    <citation type="submission" date="2020-08" db="EMBL/GenBank/DDBJ databases">
        <title>Genomic Encyclopedia of Type Strains, Phase III (KMG-III): the genomes of soil and plant-associated and newly described type strains.</title>
        <authorList>
            <person name="Whitman W."/>
        </authorList>
    </citation>
    <scope>NUCLEOTIDE SEQUENCE [LARGE SCALE GENOMIC DNA]</scope>
    <source>
        <strain evidence="1 2">CECT 8075</strain>
    </source>
</reference>
<dbReference type="RefSeq" id="WP_184303676.1">
    <property type="nucleotide sequence ID" value="NZ_JACHXU010000004.1"/>
</dbReference>
<keyword evidence="2" id="KW-1185">Reference proteome</keyword>